<evidence type="ECO:0000313" key="3">
    <source>
        <dbReference type="Proteomes" id="UP001519504"/>
    </source>
</evidence>
<comment type="caution">
    <text evidence="2">The sequence shown here is derived from an EMBL/GenBank/DDBJ whole genome shotgun (WGS) entry which is preliminary data.</text>
</comment>
<organism evidence="2 3">
    <name type="scientific">Fructobacillus broussonetiae</name>
    <dbReference type="NCBI Taxonomy" id="2713173"/>
    <lineage>
        <taxon>Bacteria</taxon>
        <taxon>Bacillati</taxon>
        <taxon>Bacillota</taxon>
        <taxon>Bacilli</taxon>
        <taxon>Lactobacillales</taxon>
        <taxon>Lactobacillaceae</taxon>
        <taxon>Fructobacillus</taxon>
    </lineage>
</organism>
<reference evidence="2 3" key="1">
    <citation type="submission" date="2020-02" db="EMBL/GenBank/DDBJ databases">
        <title>Fructobacillus sp. isolated from paper mulberry of Taiwan.</title>
        <authorList>
            <person name="Lin S.-T."/>
        </authorList>
    </citation>
    <scope>NUCLEOTIDE SEQUENCE [LARGE SCALE GENOMIC DNA]</scope>
    <source>
        <strain evidence="2 3">M2-14</strain>
    </source>
</reference>
<feature type="region of interest" description="Disordered" evidence="1">
    <location>
        <begin position="35"/>
        <end position="54"/>
    </location>
</feature>
<protein>
    <submittedName>
        <fullName evidence="2">Uncharacterized protein</fullName>
    </submittedName>
</protein>
<dbReference type="RefSeq" id="WP_213809032.1">
    <property type="nucleotide sequence ID" value="NZ_JAAMFK010000004.1"/>
</dbReference>
<keyword evidence="3" id="KW-1185">Reference proteome</keyword>
<evidence type="ECO:0000313" key="2">
    <source>
        <dbReference type="EMBL" id="MBS9338747.1"/>
    </source>
</evidence>
<feature type="compositionally biased region" description="Basic and acidic residues" evidence="1">
    <location>
        <begin position="42"/>
        <end position="54"/>
    </location>
</feature>
<accession>A0ABS5R165</accession>
<evidence type="ECO:0000256" key="1">
    <source>
        <dbReference type="SAM" id="MobiDB-lite"/>
    </source>
</evidence>
<gene>
    <name evidence="2" type="ORF">G6R29_03800</name>
</gene>
<proteinExistence type="predicted"/>
<name>A0ABS5R165_9LACO</name>
<dbReference type="EMBL" id="JAAMFK010000004">
    <property type="protein sequence ID" value="MBS9338747.1"/>
    <property type="molecule type" value="Genomic_DNA"/>
</dbReference>
<dbReference type="Proteomes" id="UP001519504">
    <property type="component" value="Unassembled WGS sequence"/>
</dbReference>
<sequence length="147" mass="16833">MFKTLKGKVAFATLIFLATVSLVVMTLDSKPKKNLDNFQDQNRVDGQKDEDKESNDLTYFSGKKITLLPMTEGHLDNGSIYWKSQLTIHGKKTPVVASYYRMGYFAIYTKQPTDQIQSFTYNGDDYQKYIEAKDLDEVASKSEPYND</sequence>